<protein>
    <recommendedName>
        <fullName evidence="5">Probable membrane transporter protein</fullName>
    </recommendedName>
</protein>
<organism evidence="6 7">
    <name type="scientific">Halodesulfovibrio spirochaetisodalis</name>
    <dbReference type="NCBI Taxonomy" id="1560234"/>
    <lineage>
        <taxon>Bacteria</taxon>
        <taxon>Pseudomonadati</taxon>
        <taxon>Thermodesulfobacteriota</taxon>
        <taxon>Desulfovibrionia</taxon>
        <taxon>Desulfovibrionales</taxon>
        <taxon>Desulfovibrionaceae</taxon>
        <taxon>Halodesulfovibrio</taxon>
    </lineage>
</organism>
<comment type="similarity">
    <text evidence="5">Belongs to the 4-toluene sulfonate uptake permease (TSUP) (TC 2.A.102) family.</text>
</comment>
<proteinExistence type="inferred from homology"/>
<keyword evidence="5" id="KW-1003">Cell membrane</keyword>
<feature type="transmembrane region" description="Helical" evidence="5">
    <location>
        <begin position="232"/>
        <end position="250"/>
    </location>
</feature>
<evidence type="ECO:0000256" key="3">
    <source>
        <dbReference type="ARBA" id="ARBA00022989"/>
    </source>
</evidence>
<dbReference type="Proteomes" id="UP000091979">
    <property type="component" value="Unassembled WGS sequence"/>
</dbReference>
<evidence type="ECO:0000256" key="4">
    <source>
        <dbReference type="ARBA" id="ARBA00023136"/>
    </source>
</evidence>
<comment type="caution">
    <text evidence="6">The sequence shown here is derived from an EMBL/GenBank/DDBJ whole genome shotgun (WGS) entry which is preliminary data.</text>
</comment>
<gene>
    <name evidence="6" type="ORF">SP90_14895</name>
</gene>
<dbReference type="PANTHER" id="PTHR43701:SF2">
    <property type="entry name" value="MEMBRANE TRANSPORTER PROTEIN YJNA-RELATED"/>
    <property type="match status" value="1"/>
</dbReference>
<evidence type="ECO:0000256" key="5">
    <source>
        <dbReference type="RuleBase" id="RU363041"/>
    </source>
</evidence>
<evidence type="ECO:0000256" key="2">
    <source>
        <dbReference type="ARBA" id="ARBA00022692"/>
    </source>
</evidence>
<dbReference type="InterPro" id="IPR051598">
    <property type="entry name" value="TSUP/Inactive_protease-like"/>
</dbReference>
<dbReference type="Pfam" id="PF01925">
    <property type="entry name" value="TauE"/>
    <property type="match status" value="1"/>
</dbReference>
<dbReference type="PANTHER" id="PTHR43701">
    <property type="entry name" value="MEMBRANE TRANSPORTER PROTEIN MJ0441-RELATED"/>
    <property type="match status" value="1"/>
</dbReference>
<feature type="transmembrane region" description="Helical" evidence="5">
    <location>
        <begin position="172"/>
        <end position="193"/>
    </location>
</feature>
<feature type="transmembrane region" description="Helical" evidence="5">
    <location>
        <begin position="199"/>
        <end position="220"/>
    </location>
</feature>
<keyword evidence="4 5" id="KW-0472">Membrane</keyword>
<dbReference type="EMBL" id="JXMS01000033">
    <property type="protein sequence ID" value="OBQ45983.1"/>
    <property type="molecule type" value="Genomic_DNA"/>
</dbReference>
<keyword evidence="3 5" id="KW-1133">Transmembrane helix</keyword>
<feature type="transmembrane region" description="Helical" evidence="5">
    <location>
        <begin position="99"/>
        <end position="118"/>
    </location>
</feature>
<dbReference type="PATRIC" id="fig|1560234.3.peg.2258"/>
<keyword evidence="2 5" id="KW-0812">Transmembrane</keyword>
<comment type="subcellular location">
    <subcellularLocation>
        <location evidence="5">Cell membrane</location>
        <topology evidence="5">Multi-pass membrane protein</topology>
    </subcellularLocation>
    <subcellularLocation>
        <location evidence="1">Membrane</location>
        <topology evidence="1">Multi-pass membrane protein</topology>
    </subcellularLocation>
</comment>
<dbReference type="RefSeq" id="WP_066858064.1">
    <property type="nucleotide sequence ID" value="NZ_JXMS01000033.1"/>
</dbReference>
<evidence type="ECO:0000313" key="6">
    <source>
        <dbReference type="EMBL" id="OBQ45983.1"/>
    </source>
</evidence>
<keyword evidence="7" id="KW-1185">Reference proteome</keyword>
<evidence type="ECO:0000256" key="1">
    <source>
        <dbReference type="ARBA" id="ARBA00004141"/>
    </source>
</evidence>
<sequence>MNLLHVLIFCLSFSFSFIFALGGIGSAAAIIPVLTWVGVPFSIARPTGLFINTLSMGGATYSNIKGRRLDVKLGLPVILTSLVMAPIGAWSGHFLPIQYLMSALVVFLLFASCMMLFFKGKQGEIVYREDHPFAGPALVGVLAGFFSGLLGVGGGGLISPLLIMQGFNPKKIAAITAFAVPFSSAAGFVTYALMGSVAWDIWLVAGIAACCGGYLGTSVMHKRMQPAAVKKFLGCILFFVAMRIFLDMVFS</sequence>
<feature type="transmembrane region" description="Helical" evidence="5">
    <location>
        <begin position="73"/>
        <end position="92"/>
    </location>
</feature>
<dbReference type="InterPro" id="IPR002781">
    <property type="entry name" value="TM_pro_TauE-like"/>
</dbReference>
<reference evidence="6 7" key="1">
    <citation type="submission" date="2015-01" db="EMBL/GenBank/DDBJ databases">
        <title>Desulfovibrio sp. JC271 draft genome sequence.</title>
        <authorList>
            <person name="Shivani Y."/>
            <person name="Subhash Y."/>
            <person name="Sasikala C."/>
            <person name="Ramana C.V."/>
        </authorList>
    </citation>
    <scope>NUCLEOTIDE SEQUENCE [LARGE SCALE GENOMIC DNA]</scope>
    <source>
        <strain evidence="6 7">JC271</strain>
    </source>
</reference>
<dbReference type="STRING" id="1560234.SP90_14895"/>
<dbReference type="AlphaFoldDB" id="A0A1B7X9C3"/>
<evidence type="ECO:0000313" key="7">
    <source>
        <dbReference type="Proteomes" id="UP000091979"/>
    </source>
</evidence>
<dbReference type="GO" id="GO:0005886">
    <property type="term" value="C:plasma membrane"/>
    <property type="evidence" value="ECO:0007669"/>
    <property type="project" value="UniProtKB-SubCell"/>
</dbReference>
<accession>A0A1B7X9C3</accession>
<feature type="transmembrane region" description="Helical" evidence="5">
    <location>
        <begin position="138"/>
        <end position="163"/>
    </location>
</feature>
<dbReference type="OrthoDB" id="9805863at2"/>
<name>A0A1B7X9C3_9BACT</name>